<gene>
    <name evidence="2" type="ORF">GCM10020369_01170</name>
</gene>
<reference evidence="3" key="1">
    <citation type="journal article" date="2019" name="Int. J. Syst. Evol. Microbiol.">
        <title>The Global Catalogue of Microorganisms (GCM) 10K type strain sequencing project: providing services to taxonomists for standard genome sequencing and annotation.</title>
        <authorList>
            <consortium name="The Broad Institute Genomics Platform"/>
            <consortium name="The Broad Institute Genome Sequencing Center for Infectious Disease"/>
            <person name="Wu L."/>
            <person name="Ma J."/>
        </authorList>
    </citation>
    <scope>NUCLEOTIDE SEQUENCE [LARGE SCALE GENOMIC DNA]</scope>
    <source>
        <strain evidence="3">JCM 9458</strain>
    </source>
</reference>
<protein>
    <recommendedName>
        <fullName evidence="1">Inositol polyphosphate-related phosphatase domain-containing protein</fullName>
    </recommendedName>
</protein>
<sequence length="307" mass="32312">MSVAPHRLILAALVAAVLSVVFPLSGAPGVDRLGTPAASAASGGTFSLLTYNVAGLPEPLSSSEPATNTPLIGTRIQPFDVVNVQEDFNYHAALYRADNHPYRTPTSGGVPFGSGLNTLSRYPISGLTRVKWSRCNGFDCLTPKGFTLLRVRPADGVTLDLYNVHANAGSTNADLAARRANLAQLGSYLATHSAGNAVIVAGDTNTRYTRTGDTIRELVSGAGLTDAWVELERAGVPPALGAPALTCDPAAVTDACEVVDKVLYRSSPRLALTAVDFANEHAGFVRADGQPLSDHYPLRTTFRWTAP</sequence>
<dbReference type="PANTHER" id="PTHR16320:SF1">
    <property type="entry name" value="SPHINGOMYELINASE DDB_G0288017"/>
    <property type="match status" value="1"/>
</dbReference>
<dbReference type="EMBL" id="BAAAYN010000001">
    <property type="protein sequence ID" value="GAA3381805.1"/>
    <property type="molecule type" value="Genomic_DNA"/>
</dbReference>
<name>A0ABP6SNY7_9ACTN</name>
<dbReference type="InterPro" id="IPR000300">
    <property type="entry name" value="IPPc"/>
</dbReference>
<dbReference type="SUPFAM" id="SSF56219">
    <property type="entry name" value="DNase I-like"/>
    <property type="match status" value="1"/>
</dbReference>
<dbReference type="InterPro" id="IPR038772">
    <property type="entry name" value="Sph/SMPD2-like"/>
</dbReference>
<keyword evidence="3" id="KW-1185">Reference proteome</keyword>
<dbReference type="Pfam" id="PF22669">
    <property type="entry name" value="Exo_endo_phos2"/>
    <property type="match status" value="1"/>
</dbReference>
<dbReference type="InterPro" id="IPR036691">
    <property type="entry name" value="Endo/exonu/phosph_ase_sf"/>
</dbReference>
<comment type="caution">
    <text evidence="2">The sequence shown here is derived from an EMBL/GenBank/DDBJ whole genome shotgun (WGS) entry which is preliminary data.</text>
</comment>
<accession>A0ABP6SNY7</accession>
<dbReference type="Proteomes" id="UP001501676">
    <property type="component" value="Unassembled WGS sequence"/>
</dbReference>
<evidence type="ECO:0000313" key="2">
    <source>
        <dbReference type="EMBL" id="GAA3381805.1"/>
    </source>
</evidence>
<evidence type="ECO:0000313" key="3">
    <source>
        <dbReference type="Proteomes" id="UP001501676"/>
    </source>
</evidence>
<organism evidence="2 3">
    <name type="scientific">Cryptosporangium minutisporangium</name>
    <dbReference type="NCBI Taxonomy" id="113569"/>
    <lineage>
        <taxon>Bacteria</taxon>
        <taxon>Bacillati</taxon>
        <taxon>Actinomycetota</taxon>
        <taxon>Actinomycetes</taxon>
        <taxon>Cryptosporangiales</taxon>
        <taxon>Cryptosporangiaceae</taxon>
        <taxon>Cryptosporangium</taxon>
    </lineage>
</organism>
<proteinExistence type="predicted"/>
<dbReference type="PANTHER" id="PTHR16320">
    <property type="entry name" value="SPHINGOMYELINASE FAMILY MEMBER"/>
    <property type="match status" value="1"/>
</dbReference>
<dbReference type="RefSeq" id="WP_345725903.1">
    <property type="nucleotide sequence ID" value="NZ_BAAAYN010000001.1"/>
</dbReference>
<feature type="domain" description="Inositol polyphosphate-related phosphatase" evidence="1">
    <location>
        <begin position="77"/>
        <end position="231"/>
    </location>
</feature>
<dbReference type="Gene3D" id="3.60.10.10">
    <property type="entry name" value="Endonuclease/exonuclease/phosphatase"/>
    <property type="match status" value="1"/>
</dbReference>
<evidence type="ECO:0000259" key="1">
    <source>
        <dbReference type="Pfam" id="PF22669"/>
    </source>
</evidence>